<dbReference type="PANTHER" id="PTHR23506">
    <property type="entry name" value="GH10249P"/>
    <property type="match status" value="1"/>
</dbReference>
<dbReference type="OMA" id="PCLPLWI"/>
<feature type="compositionally biased region" description="Basic and acidic residues" evidence="6">
    <location>
        <begin position="476"/>
        <end position="495"/>
    </location>
</feature>
<sequence>MYWRVAYQAGALRGGEHGPTPRRAPARLHTHSLTPLESNRVSCKMSEGVSKDAFVAFSLIYFTFFLDNVLLTVLVPIVPDWIRGESLELWARREAPLAAILNTTMRHMQRDNYQGVGSSQAAVGLVLGAKATAQLVTAPFAAAAVGKYGPARVLRAATALLAAAALVFACCGVVGSGWAAGACAWCGRAVHGGGAGLAAVAGLTLGAALRPARIPALLGAVALGVLVGYPFGGATNALWSREAPFLILTAALLANFALQHVFLRKEEFNKVCSDAEGSSPAWCGVRAGGAVRAGAGAVLLTTSVMAALEPCLPLWISQKFHTQQWQAGLVFVPDSTGYLVCSVCAGQWGRPGRTAALGQLTVALAALALPHASSVWGLVLPQTGLGAGLGCTDAALFPALLGRAHAHRPAAALQAASSAAYTLGPIVGGAMSWLVGFETTLRTLGVLNMLYAWHLYRVLGDYPSSEWGDESEADSGEARQGEVTPLKDDLYAPLH</sequence>
<dbReference type="Gene3D" id="1.20.1250.20">
    <property type="entry name" value="MFS general substrate transporter like domains"/>
    <property type="match status" value="1"/>
</dbReference>
<reference evidence="8" key="2">
    <citation type="submission" date="2022-06" db="UniProtKB">
        <authorList>
            <consortium name="EnsemblMetazoa"/>
        </authorList>
    </citation>
    <scope>IDENTIFICATION</scope>
    <source>
        <strain evidence="8">p50T (Dazao)</strain>
    </source>
</reference>
<keyword evidence="5 7" id="KW-0472">Membrane</keyword>
<dbReference type="GO" id="GO:0043195">
    <property type="term" value="C:terminal bouton"/>
    <property type="evidence" value="ECO:0007669"/>
    <property type="project" value="TreeGrafter"/>
</dbReference>
<protein>
    <recommendedName>
        <fullName evidence="10">Synaptic vesicular amine transporter</fullName>
    </recommendedName>
</protein>
<reference evidence="9" key="1">
    <citation type="journal article" date="2008" name="Insect Biochem. Mol. Biol.">
        <title>The genome of a lepidopteran model insect, the silkworm Bombyx mori.</title>
        <authorList>
            <consortium name="International Silkworm Genome Consortium"/>
        </authorList>
    </citation>
    <scope>NUCLEOTIDE SEQUENCE [LARGE SCALE GENOMIC DNA]</scope>
    <source>
        <strain evidence="9">p50T</strain>
    </source>
</reference>
<evidence type="ECO:0000256" key="7">
    <source>
        <dbReference type="SAM" id="Phobius"/>
    </source>
</evidence>
<evidence type="ECO:0000256" key="2">
    <source>
        <dbReference type="ARBA" id="ARBA00022448"/>
    </source>
</evidence>
<feature type="transmembrane region" description="Helical" evidence="7">
    <location>
        <begin position="54"/>
        <end position="78"/>
    </location>
</feature>
<evidence type="ECO:0000313" key="8">
    <source>
        <dbReference type="EnsemblMetazoa" id="XP_037877027.1"/>
    </source>
</evidence>
<evidence type="ECO:0000256" key="4">
    <source>
        <dbReference type="ARBA" id="ARBA00022989"/>
    </source>
</evidence>
<evidence type="ECO:0000256" key="1">
    <source>
        <dbReference type="ARBA" id="ARBA00004141"/>
    </source>
</evidence>
<evidence type="ECO:0000256" key="3">
    <source>
        <dbReference type="ARBA" id="ARBA00022692"/>
    </source>
</evidence>
<dbReference type="InterPro" id="IPR036259">
    <property type="entry name" value="MFS_trans_sf"/>
</dbReference>
<dbReference type="Proteomes" id="UP000005204">
    <property type="component" value="Unassembled WGS sequence"/>
</dbReference>
<evidence type="ECO:0000256" key="5">
    <source>
        <dbReference type="ARBA" id="ARBA00023136"/>
    </source>
</evidence>
<evidence type="ECO:0008006" key="10">
    <source>
        <dbReference type="Google" id="ProtNLM"/>
    </source>
</evidence>
<dbReference type="GO" id="GO:0030672">
    <property type="term" value="C:synaptic vesicle membrane"/>
    <property type="evidence" value="ECO:0007669"/>
    <property type="project" value="TreeGrafter"/>
</dbReference>
<feature type="transmembrane region" description="Helical" evidence="7">
    <location>
        <begin position="157"/>
        <end position="178"/>
    </location>
</feature>
<feature type="transmembrane region" description="Helical" evidence="7">
    <location>
        <begin position="121"/>
        <end position="145"/>
    </location>
</feature>
<dbReference type="GO" id="GO:0015842">
    <property type="term" value="P:aminergic neurotransmitter loading into synaptic vesicle"/>
    <property type="evidence" value="ECO:0007669"/>
    <property type="project" value="TreeGrafter"/>
</dbReference>
<dbReference type="GO" id="GO:0005335">
    <property type="term" value="F:serotonin:sodium:chloride symporter activity"/>
    <property type="evidence" value="ECO:0007669"/>
    <property type="project" value="TreeGrafter"/>
</dbReference>
<keyword evidence="4 7" id="KW-1133">Transmembrane helix</keyword>
<feature type="transmembrane region" description="Helical" evidence="7">
    <location>
        <begin position="190"/>
        <end position="209"/>
    </location>
</feature>
<feature type="region of interest" description="Disordered" evidence="6">
    <location>
        <begin position="467"/>
        <end position="495"/>
    </location>
</feature>
<evidence type="ECO:0000256" key="6">
    <source>
        <dbReference type="SAM" id="MobiDB-lite"/>
    </source>
</evidence>
<keyword evidence="9" id="KW-1185">Reference proteome</keyword>
<name>A0A8R2RAT1_BOMMO</name>
<comment type="subcellular location">
    <subcellularLocation>
        <location evidence="1">Membrane</location>
        <topology evidence="1">Multi-pass membrane protein</topology>
    </subcellularLocation>
</comment>
<dbReference type="AlphaFoldDB" id="A0A8R2RAT1"/>
<keyword evidence="2" id="KW-0813">Transport</keyword>
<evidence type="ECO:0000313" key="9">
    <source>
        <dbReference type="Proteomes" id="UP000005204"/>
    </source>
</evidence>
<dbReference type="EnsemblMetazoa" id="XM_038021099.1">
    <property type="protein sequence ID" value="XP_037877027.1"/>
    <property type="gene ID" value="LOC101735866"/>
</dbReference>
<keyword evidence="3 7" id="KW-0812">Transmembrane</keyword>
<accession>A0A8R2RAT1</accession>
<dbReference type="SMR" id="A0A8R2RAT1"/>
<proteinExistence type="predicted"/>
<dbReference type="InterPro" id="IPR050930">
    <property type="entry name" value="MFS_Vesicular_Transporter"/>
</dbReference>
<feature type="transmembrane region" description="Helical" evidence="7">
    <location>
        <begin position="216"/>
        <end position="239"/>
    </location>
</feature>
<dbReference type="PANTHER" id="PTHR23506:SF4">
    <property type="entry name" value="PORTABELLA"/>
    <property type="match status" value="1"/>
</dbReference>
<dbReference type="SUPFAM" id="SSF103473">
    <property type="entry name" value="MFS general substrate transporter"/>
    <property type="match status" value="1"/>
</dbReference>
<organism evidence="8 9">
    <name type="scientific">Bombyx mori</name>
    <name type="common">Silk moth</name>
    <dbReference type="NCBI Taxonomy" id="7091"/>
    <lineage>
        <taxon>Eukaryota</taxon>
        <taxon>Metazoa</taxon>
        <taxon>Ecdysozoa</taxon>
        <taxon>Arthropoda</taxon>
        <taxon>Hexapoda</taxon>
        <taxon>Insecta</taxon>
        <taxon>Pterygota</taxon>
        <taxon>Neoptera</taxon>
        <taxon>Endopterygota</taxon>
        <taxon>Lepidoptera</taxon>
        <taxon>Glossata</taxon>
        <taxon>Ditrysia</taxon>
        <taxon>Bombycoidea</taxon>
        <taxon>Bombycidae</taxon>
        <taxon>Bombycinae</taxon>
        <taxon>Bombyx</taxon>
    </lineage>
</organism>